<sequence>MRDSCDERADRGEPSANRGQLSLSAIEAGVGVVFVLAVAAGFGLGLPQPETAETQLDAYATDATTVLSGEPPRHAGATRLSEVTRSEASFDREQDALDRRVDRILPANLMYRVRTPHGSVGYARPTGVPVGESTVTTLSGEVTIWVWYA</sequence>
<feature type="transmembrane region" description="Helical" evidence="2">
    <location>
        <begin position="21"/>
        <end position="46"/>
    </location>
</feature>
<name>A0A1G9Q907_9EURY</name>
<evidence type="ECO:0000256" key="1">
    <source>
        <dbReference type="SAM" id="MobiDB-lite"/>
    </source>
</evidence>
<dbReference type="RefSeq" id="WP_089694185.1">
    <property type="nucleotide sequence ID" value="NZ_FNHL01000001.1"/>
</dbReference>
<evidence type="ECO:0000256" key="2">
    <source>
        <dbReference type="SAM" id="Phobius"/>
    </source>
</evidence>
<feature type="region of interest" description="Disordered" evidence="1">
    <location>
        <begin position="66"/>
        <end position="86"/>
    </location>
</feature>
<keyword evidence="2" id="KW-0812">Transmembrane</keyword>
<dbReference type="Proteomes" id="UP000199451">
    <property type="component" value="Unassembled WGS sequence"/>
</dbReference>
<protein>
    <submittedName>
        <fullName evidence="3">Uncharacterized protein</fullName>
    </submittedName>
</protein>
<evidence type="ECO:0000313" key="4">
    <source>
        <dbReference type="Proteomes" id="UP000199451"/>
    </source>
</evidence>
<keyword evidence="2" id="KW-1133">Transmembrane helix</keyword>
<dbReference type="OrthoDB" id="247846at2157"/>
<reference evidence="4" key="1">
    <citation type="submission" date="2016-10" db="EMBL/GenBank/DDBJ databases">
        <authorList>
            <person name="Varghese N."/>
            <person name="Submissions S."/>
        </authorList>
    </citation>
    <scope>NUCLEOTIDE SEQUENCE [LARGE SCALE GENOMIC DNA]</scope>
    <source>
        <strain evidence="4">CGMCC 1.10119</strain>
    </source>
</reference>
<proteinExistence type="predicted"/>
<organism evidence="3 4">
    <name type="scientific">Halogranum gelatinilyticum</name>
    <dbReference type="NCBI Taxonomy" id="660521"/>
    <lineage>
        <taxon>Archaea</taxon>
        <taxon>Methanobacteriati</taxon>
        <taxon>Methanobacteriota</taxon>
        <taxon>Stenosarchaea group</taxon>
        <taxon>Halobacteria</taxon>
        <taxon>Halobacteriales</taxon>
        <taxon>Haloferacaceae</taxon>
    </lineage>
</organism>
<gene>
    <name evidence="3" type="ORF">SAMN04487949_0745</name>
</gene>
<keyword evidence="4" id="KW-1185">Reference proteome</keyword>
<dbReference type="Pfam" id="PF23923">
    <property type="entry name" value="DUF7262"/>
    <property type="match status" value="1"/>
</dbReference>
<evidence type="ECO:0000313" key="3">
    <source>
        <dbReference type="EMBL" id="SDM07548.1"/>
    </source>
</evidence>
<accession>A0A1G9Q907</accession>
<dbReference type="EMBL" id="FNHL01000001">
    <property type="protein sequence ID" value="SDM07548.1"/>
    <property type="molecule type" value="Genomic_DNA"/>
</dbReference>
<dbReference type="AlphaFoldDB" id="A0A1G9Q907"/>
<dbReference type="InterPro" id="IPR055686">
    <property type="entry name" value="DUF7262"/>
</dbReference>
<dbReference type="STRING" id="660521.SAMN04487949_0745"/>
<keyword evidence="2" id="KW-0472">Membrane</keyword>